<dbReference type="InterPro" id="IPR001128">
    <property type="entry name" value="Cyt_P450"/>
</dbReference>
<sequence length="529" mass="60099">MTRTTTTTMALSFSLLLSIWPLLVGVCAIYCLSIAVYRRYFSPLASIPGPFFNAISYLPILYQQGILEGQLLHALEIWHAQYGPIIRISPNEIHLSSPEHYETIYSNSLRTGFYKDPAFYGPMEGPIKTPVMLTMIPNEEHRVRRMGMNPFFSRRSVLGLEQIVRDKTEKLVKMAEQFLSQKGGEFDVHRATRALTVDIITEYAYAKSWNYMDLADWQGYQEAIRAVQTFFPWFQTFPSLVPVFGLVPDWVMVKLYPHFGKWFDSLEVVQQSVAEVKRDIALGIKPPRRTIFHELIDPELSETTKDLPSRQKLPDAVVFADAVNVTGAGVETTGATICRALYEVLDSPEIARKLREELKTALPDPFVVQNMSLIELEKVPYLTGVIKETLRLSPGVPGHLPRVVPSSGATFDGYTLPPGTVVSMSAWSMHHNTEIFPDPDKFDPTRWTDPDVDAVHAREKCLVSFGRGTRNCTGQNLAMCELYYSVASMIRRWDDLKVHPDFGREDMKLVEFLLSYHPKKARKLKLVRG</sequence>
<reference evidence="8 9" key="1">
    <citation type="journal article" date="2023" name="bioRxiv">
        <title>High-quality genome assemblies of four members of thePodospora anserinaspecies complex.</title>
        <authorList>
            <person name="Ament-Velasquez S.L."/>
            <person name="Vogan A.A."/>
            <person name="Wallerman O."/>
            <person name="Hartmann F."/>
            <person name="Gautier V."/>
            <person name="Silar P."/>
            <person name="Giraud T."/>
            <person name="Johannesson H."/>
        </authorList>
    </citation>
    <scope>NUCLEOTIDE SEQUENCE [LARGE SCALE GENOMIC DNA]</scope>
    <source>
        <strain evidence="8 9">CBS 415.72m</strain>
    </source>
</reference>
<keyword evidence="7" id="KW-0503">Monooxygenase</keyword>
<keyword evidence="6" id="KW-0408">Iron</keyword>
<evidence type="ECO:0000256" key="2">
    <source>
        <dbReference type="ARBA" id="ARBA00010617"/>
    </source>
</evidence>
<comment type="cofactor">
    <cofactor evidence="1">
        <name>heme</name>
        <dbReference type="ChEBI" id="CHEBI:30413"/>
    </cofactor>
</comment>
<dbReference type="PRINTS" id="PR00463">
    <property type="entry name" value="EP450I"/>
</dbReference>
<dbReference type="RefSeq" id="XP_062744770.1">
    <property type="nucleotide sequence ID" value="XM_062888849.1"/>
</dbReference>
<keyword evidence="3" id="KW-0349">Heme</keyword>
<dbReference type="InterPro" id="IPR050121">
    <property type="entry name" value="Cytochrome_P450_monoxygenase"/>
</dbReference>
<evidence type="ECO:0000256" key="5">
    <source>
        <dbReference type="ARBA" id="ARBA00023002"/>
    </source>
</evidence>
<dbReference type="InterPro" id="IPR036396">
    <property type="entry name" value="Cyt_P450_sf"/>
</dbReference>
<evidence type="ECO:0000313" key="8">
    <source>
        <dbReference type="EMBL" id="KAK4655795.1"/>
    </source>
</evidence>
<dbReference type="Gene3D" id="1.10.630.10">
    <property type="entry name" value="Cytochrome P450"/>
    <property type="match status" value="1"/>
</dbReference>
<evidence type="ECO:0000256" key="3">
    <source>
        <dbReference type="ARBA" id="ARBA00022617"/>
    </source>
</evidence>
<dbReference type="PANTHER" id="PTHR24305:SF157">
    <property type="entry name" value="N-ACETYLTRYPTOPHAN 6-HYDROXYLASE IVOC-RELATED"/>
    <property type="match status" value="1"/>
</dbReference>
<dbReference type="InterPro" id="IPR002401">
    <property type="entry name" value="Cyt_P450_E_grp-I"/>
</dbReference>
<gene>
    <name evidence="8" type="ORF">QC762_305540</name>
</gene>
<dbReference type="SUPFAM" id="SSF48264">
    <property type="entry name" value="Cytochrome P450"/>
    <property type="match status" value="1"/>
</dbReference>
<dbReference type="Pfam" id="PF00067">
    <property type="entry name" value="p450"/>
    <property type="match status" value="1"/>
</dbReference>
<evidence type="ECO:0000256" key="6">
    <source>
        <dbReference type="ARBA" id="ARBA00023004"/>
    </source>
</evidence>
<evidence type="ECO:0008006" key="10">
    <source>
        <dbReference type="Google" id="ProtNLM"/>
    </source>
</evidence>
<proteinExistence type="inferred from homology"/>
<comment type="caution">
    <text evidence="8">The sequence shown here is derived from an EMBL/GenBank/DDBJ whole genome shotgun (WGS) entry which is preliminary data.</text>
</comment>
<dbReference type="PRINTS" id="PR00385">
    <property type="entry name" value="P450"/>
</dbReference>
<evidence type="ECO:0000256" key="7">
    <source>
        <dbReference type="ARBA" id="ARBA00023033"/>
    </source>
</evidence>
<evidence type="ECO:0000256" key="4">
    <source>
        <dbReference type="ARBA" id="ARBA00022723"/>
    </source>
</evidence>
<keyword evidence="9" id="KW-1185">Reference proteome</keyword>
<evidence type="ECO:0000313" key="9">
    <source>
        <dbReference type="Proteomes" id="UP001323405"/>
    </source>
</evidence>
<keyword evidence="4" id="KW-0479">Metal-binding</keyword>
<dbReference type="EMBL" id="JAFFHA010000005">
    <property type="protein sequence ID" value="KAK4655795.1"/>
    <property type="molecule type" value="Genomic_DNA"/>
</dbReference>
<organism evidence="8 9">
    <name type="scientific">Podospora pseudocomata</name>
    <dbReference type="NCBI Taxonomy" id="2093779"/>
    <lineage>
        <taxon>Eukaryota</taxon>
        <taxon>Fungi</taxon>
        <taxon>Dikarya</taxon>
        <taxon>Ascomycota</taxon>
        <taxon>Pezizomycotina</taxon>
        <taxon>Sordariomycetes</taxon>
        <taxon>Sordariomycetidae</taxon>
        <taxon>Sordariales</taxon>
        <taxon>Podosporaceae</taxon>
        <taxon>Podospora</taxon>
    </lineage>
</organism>
<comment type="similarity">
    <text evidence="2">Belongs to the cytochrome P450 family.</text>
</comment>
<name>A0ABR0GJ67_9PEZI</name>
<evidence type="ECO:0000256" key="1">
    <source>
        <dbReference type="ARBA" id="ARBA00001971"/>
    </source>
</evidence>
<dbReference type="Proteomes" id="UP001323405">
    <property type="component" value="Unassembled WGS sequence"/>
</dbReference>
<dbReference type="PANTHER" id="PTHR24305">
    <property type="entry name" value="CYTOCHROME P450"/>
    <property type="match status" value="1"/>
</dbReference>
<dbReference type="CDD" id="cd11062">
    <property type="entry name" value="CYP58-like"/>
    <property type="match status" value="1"/>
</dbReference>
<keyword evidence="5" id="KW-0560">Oxidoreductase</keyword>
<protein>
    <recommendedName>
        <fullName evidence="10">Cytochrome P450 E-class, group I</fullName>
    </recommendedName>
</protein>
<accession>A0ABR0GJ67</accession>
<dbReference type="GeneID" id="87908756"/>